<sequence length="537" mass="57498">MSEIRCRDLPRVAAAALLLLVVAGCVAAPEESPDSAALVLADANELGRFNPVGGHGDSGQSQIYDGLLRLAPTDGSSSLPDLVPWLATEMPQSNAEGTQWTVRLRDGVEFTDGTALDAEDVAATYKAVIDPASASELAPSYDMLQDVTTGPDGTVTFTLKYPYSGFASRLLLGIAPSERLMPGLAAESSLNTDPVGTGPYTLTSLRPDELVLSANEDYWNGAPEVKTVTIIRVPDDNSRAQRLQSGEIDGTVLPPRLAAAYEDKTGYSHEAVGTADWRGLSLPSGNAFASDPQAVLAMNLAVDRAGMVDHVLDGRGVPAHTPVAAVYGNAFDPEAVFPFDPEGAKALLDDAGWVAGEDGVRTRDGARAAFELAYNASDTLRRDLSLAFASDMSKLGVDVTLLGTDWNVIEERRNDVGILLGGGDKPYDLDSQLFETLHTAVPGTGSPFANPGNTGSAEMDAHLEAARKSADPAERTAHYRAVQDLYIQQPGYVMLAFVNHNYIQRDMGWENVQTVLEPHAHDVGWGFWWSLRDWTRE</sequence>
<dbReference type="GO" id="GO:0042597">
    <property type="term" value="C:periplasmic space"/>
    <property type="evidence" value="ECO:0007669"/>
    <property type="project" value="UniProtKB-ARBA"/>
</dbReference>
<evidence type="ECO:0000256" key="4">
    <source>
        <dbReference type="SAM" id="SignalP"/>
    </source>
</evidence>
<dbReference type="PROSITE" id="PS51257">
    <property type="entry name" value="PROKAR_LIPOPROTEIN"/>
    <property type="match status" value="1"/>
</dbReference>
<accession>A0A975XLR7</accession>
<feature type="domain" description="Solute-binding protein family 5" evidence="5">
    <location>
        <begin position="82"/>
        <end position="431"/>
    </location>
</feature>
<gene>
    <name evidence="6" type="ORF">KG104_05535</name>
</gene>
<dbReference type="GO" id="GO:1904680">
    <property type="term" value="F:peptide transmembrane transporter activity"/>
    <property type="evidence" value="ECO:0007669"/>
    <property type="project" value="TreeGrafter"/>
</dbReference>
<dbReference type="Gene3D" id="3.90.76.10">
    <property type="entry name" value="Dipeptide-binding Protein, Domain 1"/>
    <property type="match status" value="1"/>
</dbReference>
<proteinExistence type="inferred from homology"/>
<dbReference type="Pfam" id="PF00496">
    <property type="entry name" value="SBP_bac_5"/>
    <property type="match status" value="1"/>
</dbReference>
<dbReference type="KEGG" id="asun:KG104_05535"/>
<evidence type="ECO:0000256" key="3">
    <source>
        <dbReference type="ARBA" id="ARBA00022729"/>
    </source>
</evidence>
<keyword evidence="2" id="KW-0813">Transport</keyword>
<feature type="signal peptide" evidence="4">
    <location>
        <begin position="1"/>
        <end position="27"/>
    </location>
</feature>
<evidence type="ECO:0000313" key="6">
    <source>
        <dbReference type="EMBL" id="QWQ37222.1"/>
    </source>
</evidence>
<evidence type="ECO:0000256" key="2">
    <source>
        <dbReference type="ARBA" id="ARBA00022448"/>
    </source>
</evidence>
<dbReference type="PANTHER" id="PTHR30290">
    <property type="entry name" value="PERIPLASMIC BINDING COMPONENT OF ABC TRANSPORTER"/>
    <property type="match status" value="1"/>
</dbReference>
<dbReference type="AlphaFoldDB" id="A0A975XLR7"/>
<reference evidence="6" key="1">
    <citation type="submission" date="2021-06" db="EMBL/GenBank/DDBJ databases">
        <title>Novel species in genus Arthrobacter.</title>
        <authorList>
            <person name="Zhang G."/>
        </authorList>
    </citation>
    <scope>NUCLEOTIDE SEQUENCE</scope>
    <source>
        <strain evidence="6">Zg-ZUI122</strain>
    </source>
</reference>
<dbReference type="EMBL" id="CP076456">
    <property type="protein sequence ID" value="QWQ37222.1"/>
    <property type="molecule type" value="Genomic_DNA"/>
</dbReference>
<dbReference type="PIRSF" id="PIRSF002741">
    <property type="entry name" value="MppA"/>
    <property type="match status" value="1"/>
</dbReference>
<dbReference type="Gene3D" id="3.40.190.10">
    <property type="entry name" value="Periplasmic binding protein-like II"/>
    <property type="match status" value="1"/>
</dbReference>
<dbReference type="InterPro" id="IPR000914">
    <property type="entry name" value="SBP_5_dom"/>
</dbReference>
<keyword evidence="3 4" id="KW-0732">Signal</keyword>
<dbReference type="GO" id="GO:0043190">
    <property type="term" value="C:ATP-binding cassette (ABC) transporter complex"/>
    <property type="evidence" value="ECO:0007669"/>
    <property type="project" value="InterPro"/>
</dbReference>
<keyword evidence="7" id="KW-1185">Reference proteome</keyword>
<dbReference type="SUPFAM" id="SSF53850">
    <property type="entry name" value="Periplasmic binding protein-like II"/>
    <property type="match status" value="1"/>
</dbReference>
<dbReference type="Proteomes" id="UP000680588">
    <property type="component" value="Chromosome"/>
</dbReference>
<evidence type="ECO:0000256" key="1">
    <source>
        <dbReference type="ARBA" id="ARBA00005695"/>
    </source>
</evidence>
<dbReference type="InterPro" id="IPR030678">
    <property type="entry name" value="Peptide/Ni-bd"/>
</dbReference>
<dbReference type="GO" id="GO:0015833">
    <property type="term" value="P:peptide transport"/>
    <property type="evidence" value="ECO:0007669"/>
    <property type="project" value="TreeGrafter"/>
</dbReference>
<feature type="chain" id="PRO_5038889756" evidence="4">
    <location>
        <begin position="28"/>
        <end position="537"/>
    </location>
</feature>
<evidence type="ECO:0000259" key="5">
    <source>
        <dbReference type="Pfam" id="PF00496"/>
    </source>
</evidence>
<evidence type="ECO:0000313" key="7">
    <source>
        <dbReference type="Proteomes" id="UP000680588"/>
    </source>
</evidence>
<dbReference type="Gene3D" id="3.10.105.10">
    <property type="entry name" value="Dipeptide-binding Protein, Domain 3"/>
    <property type="match status" value="1"/>
</dbReference>
<protein>
    <submittedName>
        <fullName evidence="6">ABC transporter substrate-binding protein</fullName>
    </submittedName>
</protein>
<dbReference type="InterPro" id="IPR039424">
    <property type="entry name" value="SBP_5"/>
</dbReference>
<name>A0A975XLR7_9MICC</name>
<dbReference type="RefSeq" id="WP_207347517.1">
    <property type="nucleotide sequence ID" value="NZ_CP076456.1"/>
</dbReference>
<organism evidence="6 7">
    <name type="scientific">Arthrobacter sunyaminii</name>
    <dbReference type="NCBI Taxonomy" id="2816859"/>
    <lineage>
        <taxon>Bacteria</taxon>
        <taxon>Bacillati</taxon>
        <taxon>Actinomycetota</taxon>
        <taxon>Actinomycetes</taxon>
        <taxon>Micrococcales</taxon>
        <taxon>Micrococcaceae</taxon>
        <taxon>Arthrobacter</taxon>
    </lineage>
</organism>
<comment type="similarity">
    <text evidence="1">Belongs to the bacterial solute-binding protein 5 family.</text>
</comment>
<dbReference type="PANTHER" id="PTHR30290:SF9">
    <property type="entry name" value="OLIGOPEPTIDE-BINDING PROTEIN APPA"/>
    <property type="match status" value="1"/>
</dbReference>